<evidence type="ECO:0000313" key="2">
    <source>
        <dbReference type="Proteomes" id="UP000789396"/>
    </source>
</evidence>
<dbReference type="Proteomes" id="UP000789396">
    <property type="component" value="Unassembled WGS sequence"/>
</dbReference>
<dbReference type="AlphaFoldDB" id="A0A9N9FAL5"/>
<comment type="caution">
    <text evidence="1">The sequence shown here is derived from an EMBL/GenBank/DDBJ whole genome shotgun (WGS) entry which is preliminary data.</text>
</comment>
<protein>
    <submittedName>
        <fullName evidence="1">18414_t:CDS:1</fullName>
    </submittedName>
</protein>
<evidence type="ECO:0000313" key="1">
    <source>
        <dbReference type="EMBL" id="CAG8520772.1"/>
    </source>
</evidence>
<organism evidence="1 2">
    <name type="scientific">Racocetra fulgida</name>
    <dbReference type="NCBI Taxonomy" id="60492"/>
    <lineage>
        <taxon>Eukaryota</taxon>
        <taxon>Fungi</taxon>
        <taxon>Fungi incertae sedis</taxon>
        <taxon>Mucoromycota</taxon>
        <taxon>Glomeromycotina</taxon>
        <taxon>Glomeromycetes</taxon>
        <taxon>Diversisporales</taxon>
        <taxon>Gigasporaceae</taxon>
        <taxon>Racocetra</taxon>
    </lineage>
</organism>
<keyword evidence="2" id="KW-1185">Reference proteome</keyword>
<dbReference type="EMBL" id="CAJVPZ010002887">
    <property type="protein sequence ID" value="CAG8520772.1"/>
    <property type="molecule type" value="Genomic_DNA"/>
</dbReference>
<gene>
    <name evidence="1" type="ORF">RFULGI_LOCUS3339</name>
</gene>
<name>A0A9N9FAL5_9GLOM</name>
<proteinExistence type="predicted"/>
<sequence>MIKYDHENLKARRGKQKKWNYSVSVSHIATKIISITNKL</sequence>
<accession>A0A9N9FAL5</accession>
<reference evidence="1" key="1">
    <citation type="submission" date="2021-06" db="EMBL/GenBank/DDBJ databases">
        <authorList>
            <person name="Kallberg Y."/>
            <person name="Tangrot J."/>
            <person name="Rosling A."/>
        </authorList>
    </citation>
    <scope>NUCLEOTIDE SEQUENCE</scope>
    <source>
        <strain evidence="1">IN212</strain>
    </source>
</reference>